<accession>A0ABW0C5J0</accession>
<dbReference type="Pfam" id="PF07429">
    <property type="entry name" value="Glyco_transf_56"/>
    <property type="match status" value="1"/>
</dbReference>
<protein>
    <submittedName>
        <fullName evidence="6">TDP-N-acetylfucosamine:lipid II N-acetylfucosaminyltransferase</fullName>
        <ecNumber evidence="6">2.4.1.325</ecNumber>
    </submittedName>
</protein>
<dbReference type="EMBL" id="JBHSLA010000003">
    <property type="protein sequence ID" value="MFC5195459.1"/>
    <property type="molecule type" value="Genomic_DNA"/>
</dbReference>
<keyword evidence="5" id="KW-0472">Membrane</keyword>
<evidence type="ECO:0000256" key="3">
    <source>
        <dbReference type="ARBA" id="ARBA00022676"/>
    </source>
</evidence>
<evidence type="ECO:0000313" key="6">
    <source>
        <dbReference type="EMBL" id="MFC5195459.1"/>
    </source>
</evidence>
<name>A0ABW0C5J0_9FLAO</name>
<proteinExistence type="predicted"/>
<dbReference type="EC" id="2.4.1.325" evidence="6"/>
<keyword evidence="7" id="KW-1185">Reference proteome</keyword>
<evidence type="ECO:0000256" key="4">
    <source>
        <dbReference type="ARBA" id="ARBA00022679"/>
    </source>
</evidence>
<keyword evidence="4 6" id="KW-0808">Transferase</keyword>
<keyword evidence="1" id="KW-1003">Cell membrane</keyword>
<keyword evidence="2" id="KW-0997">Cell inner membrane</keyword>
<dbReference type="Proteomes" id="UP001596162">
    <property type="component" value="Unassembled WGS sequence"/>
</dbReference>
<comment type="caution">
    <text evidence="6">The sequence shown here is derived from an EMBL/GenBank/DDBJ whole genome shotgun (WGS) entry which is preliminary data.</text>
</comment>
<gene>
    <name evidence="6" type="ORF">ACFPH8_08985</name>
</gene>
<keyword evidence="3 6" id="KW-0328">Glycosyltransferase</keyword>
<evidence type="ECO:0000256" key="2">
    <source>
        <dbReference type="ARBA" id="ARBA00022519"/>
    </source>
</evidence>
<dbReference type="RefSeq" id="WP_376860298.1">
    <property type="nucleotide sequence ID" value="NZ_JBHSLA010000003.1"/>
</dbReference>
<evidence type="ECO:0000313" key="7">
    <source>
        <dbReference type="Proteomes" id="UP001596162"/>
    </source>
</evidence>
<evidence type="ECO:0000256" key="5">
    <source>
        <dbReference type="ARBA" id="ARBA00023136"/>
    </source>
</evidence>
<organism evidence="6 7">
    <name type="scientific">Bizionia hallyeonensis</name>
    <dbReference type="NCBI Taxonomy" id="1123757"/>
    <lineage>
        <taxon>Bacteria</taxon>
        <taxon>Pseudomonadati</taxon>
        <taxon>Bacteroidota</taxon>
        <taxon>Flavobacteriia</taxon>
        <taxon>Flavobacteriales</taxon>
        <taxon>Flavobacteriaceae</taxon>
        <taxon>Bizionia</taxon>
    </lineage>
</organism>
<dbReference type="InterPro" id="IPR009993">
    <property type="entry name" value="WecF"/>
</dbReference>
<reference evidence="7" key="1">
    <citation type="journal article" date="2019" name="Int. J. Syst. Evol. Microbiol.">
        <title>The Global Catalogue of Microorganisms (GCM) 10K type strain sequencing project: providing services to taxonomists for standard genome sequencing and annotation.</title>
        <authorList>
            <consortium name="The Broad Institute Genomics Platform"/>
            <consortium name="The Broad Institute Genome Sequencing Center for Infectious Disease"/>
            <person name="Wu L."/>
            <person name="Ma J."/>
        </authorList>
    </citation>
    <scope>NUCLEOTIDE SEQUENCE [LARGE SCALE GENOMIC DNA]</scope>
    <source>
        <strain evidence="7">JCM 17978</strain>
    </source>
</reference>
<dbReference type="GO" id="GO:0102031">
    <property type="term" value="F:4-acetamido-4,6-dideoxy-D-galactose transferase activity"/>
    <property type="evidence" value="ECO:0007669"/>
    <property type="project" value="UniProtKB-EC"/>
</dbReference>
<evidence type="ECO:0000256" key="1">
    <source>
        <dbReference type="ARBA" id="ARBA00022475"/>
    </source>
</evidence>
<sequence length="395" mass="45877">MSKIIHIFDDEKFIDVAIELFESIVPGQSKYFVISDNNDLSLNLVQNKQAQAIHLKTEQQLDELAFIINNSESKIVYAHALNSRKQKLISKLNFEITLVWFIWGYDLYVQWLPLKHKIYEKKTAAFLNRKNTYLEIIKNDILFKTKIYKLFKTSNKTYNSIFAQCVNKVDICVPVIPTEIESVREINKNIIYAPFTYGSLDNLKITRKKNVKRSDENILVGNSADPANNHIEIFERLSKLNLGSRQIIVPLSYSGNEEYKDFILKRGNELLGHNFKPLTEFVSFENYNDIISSCNYAIFNHIRQQALGNIITMGFMGAKLFFNSKGVVYKYYKTLGLNCELVENLSQNDIEIKLTDKQIAENQKILKLKYDIEIVKDKVKELIKITNDVARKKNE</sequence>